<dbReference type="Gene3D" id="3.60.20.10">
    <property type="entry name" value="Glutamine Phosphoribosylpyrophosphate, subunit 1, domain 1"/>
    <property type="match status" value="1"/>
</dbReference>
<feature type="binding site" evidence="7 10">
    <location>
        <position position="382"/>
    </location>
    <ligand>
        <name>[4Fe-4S] cluster</name>
        <dbReference type="ChEBI" id="CHEBI:49883"/>
    </ligand>
</feature>
<dbReference type="Gene3D" id="3.40.50.2020">
    <property type="match status" value="1"/>
</dbReference>
<reference evidence="12 14" key="1">
    <citation type="submission" date="2017-12" db="EMBL/GenBank/DDBJ databases">
        <title>Phylogenetic diversity of female urinary microbiome.</title>
        <authorList>
            <person name="Thomas-White K."/>
            <person name="Wolfe A.J."/>
        </authorList>
    </citation>
    <scope>NUCLEOTIDE SEQUENCE [LARGE SCALE GENOMIC DNA]</scope>
    <source>
        <strain evidence="12 14">UMB0119</strain>
    </source>
</reference>
<reference evidence="13 15" key="2">
    <citation type="submission" date="2018-06" db="EMBL/GenBank/DDBJ databases">
        <authorList>
            <consortium name="Pathogen Informatics"/>
            <person name="Doyle S."/>
        </authorList>
    </citation>
    <scope>NUCLEOTIDE SEQUENCE [LARGE SCALE GENOMIC DNA]</scope>
    <source>
        <strain evidence="13 15">NCTC9810</strain>
    </source>
</reference>
<dbReference type="GO" id="GO:0009113">
    <property type="term" value="P:purine nucleobase biosynthetic process"/>
    <property type="evidence" value="ECO:0007669"/>
    <property type="project" value="UniProtKB-UniRule"/>
</dbReference>
<dbReference type="PIRSF" id="PIRSF000485">
    <property type="entry name" value="Amd_phspho_trans"/>
    <property type="match status" value="1"/>
</dbReference>
<keyword evidence="14" id="KW-1185">Reference proteome</keyword>
<dbReference type="SUPFAM" id="SSF56235">
    <property type="entry name" value="N-terminal nucleophile aminohydrolases (Ntn hydrolases)"/>
    <property type="match status" value="1"/>
</dbReference>
<comment type="cofactor">
    <cofactor evidence="7 9">
        <name>Mg(2+)</name>
        <dbReference type="ChEBI" id="CHEBI:18420"/>
    </cofactor>
    <text evidence="7 9">Binds 1 Mg(2+) ion per subunit.</text>
</comment>
<feature type="binding site" evidence="7 10">
    <location>
        <position position="435"/>
    </location>
    <ligand>
        <name>[4Fe-4S] cluster</name>
        <dbReference type="ChEBI" id="CHEBI:49883"/>
    </ligand>
</feature>
<dbReference type="OrthoDB" id="9801213at2"/>
<evidence type="ECO:0000256" key="2">
    <source>
        <dbReference type="ARBA" id="ARBA00010138"/>
    </source>
</evidence>
<evidence type="ECO:0000256" key="1">
    <source>
        <dbReference type="ARBA" id="ARBA00005209"/>
    </source>
</evidence>
<organism evidence="12 14">
    <name type="scientific">Anaerococcus octavius</name>
    <dbReference type="NCBI Taxonomy" id="54007"/>
    <lineage>
        <taxon>Bacteria</taxon>
        <taxon>Bacillati</taxon>
        <taxon>Bacillota</taxon>
        <taxon>Tissierellia</taxon>
        <taxon>Tissierellales</taxon>
        <taxon>Peptoniphilaceae</taxon>
        <taxon>Anaerococcus</taxon>
    </lineage>
</organism>
<evidence type="ECO:0000313" key="12">
    <source>
        <dbReference type="EMBL" id="PKZ16404.1"/>
    </source>
</evidence>
<feature type="domain" description="Glutamine amidotransferase type-2" evidence="11">
    <location>
        <begin position="1"/>
        <end position="220"/>
    </location>
</feature>
<accession>A0A2I1M8F6</accession>
<keyword evidence="7 9" id="KW-0460">Magnesium</keyword>
<gene>
    <name evidence="7 12" type="primary">purF</name>
    <name evidence="12" type="ORF">CYJ34_06180</name>
    <name evidence="13" type="ORF">NCTC9810_00894</name>
</gene>
<keyword evidence="7 10" id="KW-0411">Iron-sulfur</keyword>
<evidence type="ECO:0000256" key="8">
    <source>
        <dbReference type="PIRNR" id="PIRNR000485"/>
    </source>
</evidence>
<dbReference type="InterPro" id="IPR005854">
    <property type="entry name" value="PurF"/>
</dbReference>
<evidence type="ECO:0000256" key="3">
    <source>
        <dbReference type="ARBA" id="ARBA00022676"/>
    </source>
</evidence>
<dbReference type="SUPFAM" id="SSF53271">
    <property type="entry name" value="PRTase-like"/>
    <property type="match status" value="1"/>
</dbReference>
<dbReference type="HAMAP" id="MF_01931">
    <property type="entry name" value="PurF"/>
    <property type="match status" value="1"/>
</dbReference>
<dbReference type="NCBIfam" id="TIGR01134">
    <property type="entry name" value="purF"/>
    <property type="match status" value="1"/>
</dbReference>
<dbReference type="Proteomes" id="UP000234335">
    <property type="component" value="Unassembled WGS sequence"/>
</dbReference>
<comment type="cofactor">
    <cofactor evidence="7 10">
        <name>[4Fe-4S] cluster</name>
        <dbReference type="ChEBI" id="CHEBI:49883"/>
    </cofactor>
    <text evidence="7 10">Binds 1 [4Fe-4S] cluster per subunit.</text>
</comment>
<comment type="function">
    <text evidence="7">Catalyzes the formation of phosphoribosylamine from phosphoribosylpyrophosphate (PRPP) and glutamine.</text>
</comment>
<evidence type="ECO:0000256" key="7">
    <source>
        <dbReference type="HAMAP-Rule" id="MF_01931"/>
    </source>
</evidence>
<dbReference type="InterPro" id="IPR000836">
    <property type="entry name" value="PRTase_dom"/>
</dbReference>
<dbReference type="PROSITE" id="PS51278">
    <property type="entry name" value="GATASE_TYPE_2"/>
    <property type="match status" value="1"/>
</dbReference>
<dbReference type="Pfam" id="PF00156">
    <property type="entry name" value="Pribosyltran"/>
    <property type="match status" value="1"/>
</dbReference>
<feature type="binding site" evidence="7 9">
    <location>
        <position position="345"/>
    </location>
    <ligand>
        <name>Mg(2+)</name>
        <dbReference type="ChEBI" id="CHEBI:18420"/>
    </ligand>
</feature>
<comment type="caution">
    <text evidence="7">Lacks conserved residue(s) required for the propagation of feature annotation.</text>
</comment>
<keyword evidence="7 9" id="KW-0479">Metal-binding</keyword>
<keyword evidence="4 7" id="KW-0808">Transferase</keyword>
<evidence type="ECO:0000256" key="4">
    <source>
        <dbReference type="ARBA" id="ARBA00022679"/>
    </source>
</evidence>
<dbReference type="CDD" id="cd06223">
    <property type="entry name" value="PRTases_typeI"/>
    <property type="match status" value="1"/>
</dbReference>
<proteinExistence type="inferred from homology"/>
<dbReference type="InterPro" id="IPR029057">
    <property type="entry name" value="PRTase-like"/>
</dbReference>
<keyword evidence="7 10" id="KW-0408">Iron</keyword>
<evidence type="ECO:0000313" key="15">
    <source>
        <dbReference type="Proteomes" id="UP000255124"/>
    </source>
</evidence>
<dbReference type="GO" id="GO:0004044">
    <property type="term" value="F:amidophosphoribosyltransferase activity"/>
    <property type="evidence" value="ECO:0007669"/>
    <property type="project" value="UniProtKB-UniRule"/>
</dbReference>
<dbReference type="GO" id="GO:0000287">
    <property type="term" value="F:magnesium ion binding"/>
    <property type="evidence" value="ECO:0007669"/>
    <property type="project" value="UniProtKB-UniRule"/>
</dbReference>
<feature type="binding site" evidence="7 10">
    <location>
        <position position="236"/>
    </location>
    <ligand>
        <name>[4Fe-4S] cluster</name>
        <dbReference type="ChEBI" id="CHEBI:49883"/>
    </ligand>
</feature>
<dbReference type="GO" id="GO:0051539">
    <property type="term" value="F:4 iron, 4 sulfur cluster binding"/>
    <property type="evidence" value="ECO:0007669"/>
    <property type="project" value="UniProtKB-KW"/>
</dbReference>
<dbReference type="EMBL" id="UFTA01000002">
    <property type="protein sequence ID" value="SUU92560.1"/>
    <property type="molecule type" value="Genomic_DNA"/>
</dbReference>
<dbReference type="EC" id="2.4.2.14" evidence="7"/>
<keyword evidence="5 7" id="KW-0658">Purine biosynthesis</keyword>
<dbReference type="GO" id="GO:0006189">
    <property type="term" value="P:'de novo' IMP biosynthetic process"/>
    <property type="evidence" value="ECO:0007669"/>
    <property type="project" value="UniProtKB-UniRule"/>
</dbReference>
<dbReference type="PANTHER" id="PTHR11907">
    <property type="entry name" value="AMIDOPHOSPHORIBOSYLTRANSFERASE"/>
    <property type="match status" value="1"/>
</dbReference>
<dbReference type="Proteomes" id="UP000255124">
    <property type="component" value="Unassembled WGS sequence"/>
</dbReference>
<protein>
    <recommendedName>
        <fullName evidence="7">Amidophosphoribosyltransferase</fullName>
        <shortName evidence="7">ATase</shortName>
        <ecNumber evidence="7">2.4.2.14</ecNumber>
    </recommendedName>
    <alternativeName>
        <fullName evidence="7">Glutamine phosphoribosylpyrophosphate amidotransferase</fullName>
        <shortName evidence="7">GPATase</shortName>
    </alternativeName>
</protein>
<evidence type="ECO:0000256" key="10">
    <source>
        <dbReference type="PIRSR" id="PIRSR000485-3"/>
    </source>
</evidence>
<keyword evidence="7" id="KW-0004">4Fe-4S</keyword>
<dbReference type="InterPro" id="IPR029055">
    <property type="entry name" value="Ntn_hydrolases_N"/>
</dbReference>
<evidence type="ECO:0000256" key="5">
    <source>
        <dbReference type="ARBA" id="ARBA00022755"/>
    </source>
</evidence>
<evidence type="ECO:0000256" key="9">
    <source>
        <dbReference type="PIRSR" id="PIRSR000485-2"/>
    </source>
</evidence>
<keyword evidence="3 7" id="KW-0328">Glycosyltransferase</keyword>
<evidence type="ECO:0000259" key="11">
    <source>
        <dbReference type="PROSITE" id="PS51278"/>
    </source>
</evidence>
<keyword evidence="6 7" id="KW-0315">Glutamine amidotransferase</keyword>
<dbReference type="UniPathway" id="UPA00074">
    <property type="reaction ID" value="UER00124"/>
</dbReference>
<evidence type="ECO:0000256" key="6">
    <source>
        <dbReference type="ARBA" id="ARBA00022962"/>
    </source>
</evidence>
<dbReference type="InterPro" id="IPR017932">
    <property type="entry name" value="GATase_2_dom"/>
</dbReference>
<dbReference type="Pfam" id="PF13537">
    <property type="entry name" value="GATase_7"/>
    <property type="match status" value="1"/>
</dbReference>
<dbReference type="AlphaFoldDB" id="A0A2I1M8F6"/>
<comment type="pathway">
    <text evidence="1 7 8">Purine metabolism; IMP biosynthesis via de novo pathway; N(1)-(5-phospho-D-ribosyl)glycinamide from 5-phospho-alpha-D-ribose 1-diphosphate: step 1/2.</text>
</comment>
<comment type="catalytic activity">
    <reaction evidence="7 8">
        <text>5-phospho-beta-D-ribosylamine + L-glutamate + diphosphate = 5-phospho-alpha-D-ribose 1-diphosphate + L-glutamine + H2O</text>
        <dbReference type="Rhea" id="RHEA:14905"/>
        <dbReference type="ChEBI" id="CHEBI:15377"/>
        <dbReference type="ChEBI" id="CHEBI:29985"/>
        <dbReference type="ChEBI" id="CHEBI:33019"/>
        <dbReference type="ChEBI" id="CHEBI:58017"/>
        <dbReference type="ChEBI" id="CHEBI:58359"/>
        <dbReference type="ChEBI" id="CHEBI:58681"/>
        <dbReference type="EC" id="2.4.2.14"/>
    </reaction>
</comment>
<feature type="binding site" evidence="7 9">
    <location>
        <position position="283"/>
    </location>
    <ligand>
        <name>Mg(2+)</name>
        <dbReference type="ChEBI" id="CHEBI:18420"/>
    </ligand>
</feature>
<evidence type="ECO:0000313" key="14">
    <source>
        <dbReference type="Proteomes" id="UP000234335"/>
    </source>
</evidence>
<comment type="similarity">
    <text evidence="2 7 8">In the C-terminal section; belongs to the purine/pyrimidine phosphoribosyltransferase family.</text>
</comment>
<dbReference type="EMBL" id="PKGS01000004">
    <property type="protein sequence ID" value="PKZ16404.1"/>
    <property type="molecule type" value="Genomic_DNA"/>
</dbReference>
<feature type="binding site" evidence="7 10">
    <location>
        <position position="432"/>
    </location>
    <ligand>
        <name>[4Fe-4S] cluster</name>
        <dbReference type="ChEBI" id="CHEBI:49883"/>
    </ligand>
</feature>
<name>A0A2I1M8F6_9FIRM</name>
<dbReference type="RefSeq" id="WP_101540427.1">
    <property type="nucleotide sequence ID" value="NZ_CALTZC010000038.1"/>
</dbReference>
<sequence>MSGVVAIKTEDCLFQKLFYSLSSIQHRGQDSAGIILSDGKTLNRIKGMGLVSEVFRDTDLEDNDYKIGIGHVRSSPEACNKDYNIEPLVSFTKNNEFALAHDGNLTNYDLLKEILEEDGISFHTHTDSELILLLIARYYEGDMIKAIRKTMDVIQGAYSCVVTMPDKIIAFRDYQGFRPLMIGSDENDTIISSENSAIEILDIEDYRDIQAGEIIIIDDQGIKSYPSQNEQLEKHCIFEYVYTARPDANIENINSYMFRRRCGEVLYRQAPIEADLVCPVPDSGTPSAIGFAQESEIPFAEGLVKNRYMGRTFIKPSQKERDLAVKLKLNPQKSVVDGKRIVLVDDSIVRGTTSAKLIKRMRKAGAKEVHFRVTSPPVTYPCYYGVDTPDRNNLIAARLSVEEIRKQIGADSLEFIKLENMLNLVDKAEKYCTACFTGEYPIIEDKK</sequence>
<evidence type="ECO:0000313" key="13">
    <source>
        <dbReference type="EMBL" id="SUU92560.1"/>
    </source>
</evidence>
<feature type="binding site" evidence="7 9">
    <location>
        <position position="346"/>
    </location>
    <ligand>
        <name>Mg(2+)</name>
        <dbReference type="ChEBI" id="CHEBI:18420"/>
    </ligand>
</feature>